<evidence type="ECO:0000256" key="1">
    <source>
        <dbReference type="ARBA" id="ARBA00023002"/>
    </source>
</evidence>
<protein>
    <submittedName>
        <fullName evidence="4">Methane/phenol/toluene hydroxylase</fullName>
    </submittedName>
</protein>
<dbReference type="AlphaFoldDB" id="A0A158GJ52"/>
<dbReference type="InterPro" id="IPR003430">
    <property type="entry name" value="Phenol_Hydrox"/>
</dbReference>
<reference evidence="4 5" key="1">
    <citation type="submission" date="2016-01" db="EMBL/GenBank/DDBJ databases">
        <authorList>
            <person name="Oliw E.H."/>
        </authorList>
    </citation>
    <scope>NUCLEOTIDE SEQUENCE [LARGE SCALE GENOMIC DNA]</scope>
    <source>
        <strain evidence="4">LMG 27134</strain>
    </source>
</reference>
<dbReference type="InterPro" id="IPR007029">
    <property type="entry name" value="YHS_dom"/>
</dbReference>
<feature type="domain" description="YHS" evidence="3">
    <location>
        <begin position="410"/>
        <end position="447"/>
    </location>
</feature>
<dbReference type="SUPFAM" id="SSF47240">
    <property type="entry name" value="Ferritin-like"/>
    <property type="match status" value="1"/>
</dbReference>
<dbReference type="InterPro" id="IPR012348">
    <property type="entry name" value="RNR-like"/>
</dbReference>
<evidence type="ECO:0000259" key="3">
    <source>
        <dbReference type="Pfam" id="PF04945"/>
    </source>
</evidence>
<keyword evidence="1" id="KW-0560">Oxidoreductase</keyword>
<accession>A0A158GJ52</accession>
<name>A0A158GJ52_9BURK</name>
<evidence type="ECO:0000256" key="2">
    <source>
        <dbReference type="ARBA" id="ARBA00023033"/>
    </source>
</evidence>
<sequence>MALLNRMDWYDLARTTNWSPRYVTESELFPPELSGGYDIPMEKWEVYDEPYKQTYPEYVKIQREKDSGAYSVKAALERSQIYEKADPGWLTVMKQHYGAIALAEYAAASAEARMMRFSKAPGMRNMATMGSLDEIRHGQIQLYFPHEHVSKDRQFDWAAKAFHTNEWAAIAARHFFDDIMMTRDAISVGIMLTFSFETGFTNMQFLGLAADAAEAGDHTFASLISSVQTDESRHAQIGGPTLEILIANGKKAEAQKKVDIAFWRAWRLFSVLTGPVMDYYTPLEHRKQSFKEFMQEWIVTQFERALGDLGLDKPWYWDTFLRQLDQQHHGMHLGVWYWRPTVWWNPAAGVTPAERDWLEEKYPGWNDTWGQCWDVIIDNLVDGNMAQTYPETLPIVCNMCNLPINYTPGNGWAVQDYPLEYKGRLYHFGSEPDRWCFEQEPERYAGHMTLVDRFLAGLVQPMDLGGALAYMGLAPGEIGDDAHGYSWVDIYKQMRMKKAS</sequence>
<dbReference type="InterPro" id="IPR009078">
    <property type="entry name" value="Ferritin-like_SF"/>
</dbReference>
<keyword evidence="2" id="KW-0503">Monooxygenase</keyword>
<dbReference type="RefSeq" id="WP_062085392.1">
    <property type="nucleotide sequence ID" value="NZ_FCOK02000015.1"/>
</dbReference>
<dbReference type="OrthoDB" id="8521924at2"/>
<dbReference type="Proteomes" id="UP000054683">
    <property type="component" value="Unassembled WGS sequence"/>
</dbReference>
<dbReference type="GO" id="GO:0004497">
    <property type="term" value="F:monooxygenase activity"/>
    <property type="evidence" value="ECO:0007669"/>
    <property type="project" value="UniProtKB-KW"/>
</dbReference>
<dbReference type="Pfam" id="PF04945">
    <property type="entry name" value="YHS"/>
    <property type="match status" value="1"/>
</dbReference>
<evidence type="ECO:0000313" key="5">
    <source>
        <dbReference type="Proteomes" id="UP000054683"/>
    </source>
</evidence>
<gene>
    <name evidence="4" type="ORF">AWB69_02758</name>
</gene>
<dbReference type="EMBL" id="FCOK02000015">
    <property type="protein sequence ID" value="SAL32096.1"/>
    <property type="molecule type" value="Genomic_DNA"/>
</dbReference>
<dbReference type="CDD" id="cd01057">
    <property type="entry name" value="AAMH_A"/>
    <property type="match status" value="1"/>
</dbReference>
<dbReference type="Pfam" id="PF02332">
    <property type="entry name" value="Phenol_Hydrox"/>
    <property type="match status" value="1"/>
</dbReference>
<dbReference type="Gene3D" id="1.10.620.20">
    <property type="entry name" value="Ribonucleotide Reductase, subunit A"/>
    <property type="match status" value="1"/>
</dbReference>
<organism evidence="4 5">
    <name type="scientific">Caballeronia udeis</name>
    <dbReference type="NCBI Taxonomy" id="1232866"/>
    <lineage>
        <taxon>Bacteria</taxon>
        <taxon>Pseudomonadati</taxon>
        <taxon>Pseudomonadota</taxon>
        <taxon>Betaproteobacteria</taxon>
        <taxon>Burkholderiales</taxon>
        <taxon>Burkholderiaceae</taxon>
        <taxon>Caballeronia</taxon>
    </lineage>
</organism>
<evidence type="ECO:0000313" key="4">
    <source>
        <dbReference type="EMBL" id="SAL32096.1"/>
    </source>
</evidence>
<proteinExistence type="predicted"/>